<dbReference type="HOGENOM" id="CLU_029002_1_0_1"/>
<gene>
    <name evidence="9" type="ORF">UCREL1_8983</name>
</gene>
<dbReference type="STRING" id="1287681.M7SIG9"/>
<dbReference type="GO" id="GO:0034982">
    <property type="term" value="P:mitochondrial protein processing"/>
    <property type="evidence" value="ECO:0007669"/>
    <property type="project" value="TreeGrafter"/>
</dbReference>
<evidence type="ECO:0000259" key="8">
    <source>
        <dbReference type="Pfam" id="PF01435"/>
    </source>
</evidence>
<dbReference type="Proteomes" id="UP000012174">
    <property type="component" value="Unassembled WGS sequence"/>
</dbReference>
<organism evidence="9 10">
    <name type="scientific">Eutypa lata (strain UCR-EL1)</name>
    <name type="common">Grapevine dieback disease fungus</name>
    <name type="synonym">Eutypa armeniacae</name>
    <dbReference type="NCBI Taxonomy" id="1287681"/>
    <lineage>
        <taxon>Eukaryota</taxon>
        <taxon>Fungi</taxon>
        <taxon>Dikarya</taxon>
        <taxon>Ascomycota</taxon>
        <taxon>Pezizomycotina</taxon>
        <taxon>Sordariomycetes</taxon>
        <taxon>Xylariomycetidae</taxon>
        <taxon>Xylariales</taxon>
        <taxon>Diatrypaceae</taxon>
        <taxon>Eutypa</taxon>
    </lineage>
</organism>
<name>M7SIG9_EUTLA</name>
<evidence type="ECO:0000313" key="9">
    <source>
        <dbReference type="EMBL" id="EMR64083.1"/>
    </source>
</evidence>
<protein>
    <submittedName>
        <fullName evidence="9">Putative mitochondrial metalloendopeptidase oma1 protein</fullName>
    </submittedName>
</protein>
<dbReference type="KEGG" id="ela:UCREL1_8983"/>
<evidence type="ECO:0000256" key="7">
    <source>
        <dbReference type="SAM" id="Phobius"/>
    </source>
</evidence>
<comment type="cofactor">
    <cofactor evidence="6">
        <name>Zn(2+)</name>
        <dbReference type="ChEBI" id="CHEBI:29105"/>
    </cofactor>
    <text evidence="6">Binds 1 zinc ion per subunit.</text>
</comment>
<evidence type="ECO:0000256" key="3">
    <source>
        <dbReference type="ARBA" id="ARBA00022801"/>
    </source>
</evidence>
<dbReference type="InterPro" id="IPR001915">
    <property type="entry name" value="Peptidase_M48"/>
</dbReference>
<keyword evidence="7" id="KW-1133">Transmembrane helix</keyword>
<keyword evidence="1 6" id="KW-0645">Protease</keyword>
<sequence>MPSLRYLQPIGRACSYGKRPPIRILPPIRSFPRRYPYRSAVPPLPHRSAQQIRSLSQTARHSYNPNKWHHPHDDPRYKLAQAKPLVTESSLGRFARSGTTRTVAVIAVAAAVLFYFSNMQTVPVSGRRRFNCFSESFVEAVAQQQVKRIVWEVEHQGGRFLGDWDPRTRMVKRVMARLIPVSGMEDAEWEVRVIDDPHTANAFVLPGGKVFVFSGLFPLARTEDGLAAVLGHEVAHNLAEHVAERMSGSIGTDILLGSIILLTGGLAAIGTWALGNSALDLLFGRPMGRRQESEADYIGLMMMAEACYDPQQALDFWRRMERQQQLEPPEWMSTHPSPATEP</sequence>
<dbReference type="AlphaFoldDB" id="M7SIG9"/>
<evidence type="ECO:0000256" key="6">
    <source>
        <dbReference type="RuleBase" id="RU003983"/>
    </source>
</evidence>
<keyword evidence="2" id="KW-0479">Metal-binding</keyword>
<dbReference type="Pfam" id="PF01435">
    <property type="entry name" value="Peptidase_M48"/>
    <property type="match status" value="1"/>
</dbReference>
<dbReference type="InterPro" id="IPR051156">
    <property type="entry name" value="Mito/Outer_Membr_Metalloprot"/>
</dbReference>
<evidence type="ECO:0000256" key="4">
    <source>
        <dbReference type="ARBA" id="ARBA00022833"/>
    </source>
</evidence>
<keyword evidence="7" id="KW-0472">Membrane</keyword>
<feature type="transmembrane region" description="Helical" evidence="7">
    <location>
        <begin position="98"/>
        <end position="116"/>
    </location>
</feature>
<dbReference type="Gene3D" id="3.30.2010.10">
    <property type="entry name" value="Metalloproteases ('zincins'), catalytic domain"/>
    <property type="match status" value="1"/>
</dbReference>
<proteinExistence type="inferred from homology"/>
<dbReference type="PANTHER" id="PTHR22726:SF1">
    <property type="entry name" value="METALLOENDOPEPTIDASE OMA1, MITOCHONDRIAL"/>
    <property type="match status" value="1"/>
</dbReference>
<accession>M7SIG9</accession>
<keyword evidence="10" id="KW-1185">Reference proteome</keyword>
<keyword evidence="4 6" id="KW-0862">Zinc</keyword>
<feature type="transmembrane region" description="Helical" evidence="7">
    <location>
        <begin position="254"/>
        <end position="283"/>
    </location>
</feature>
<evidence type="ECO:0000256" key="2">
    <source>
        <dbReference type="ARBA" id="ARBA00022723"/>
    </source>
</evidence>
<dbReference type="CDD" id="cd07331">
    <property type="entry name" value="M48C_Oma1_like"/>
    <property type="match status" value="1"/>
</dbReference>
<evidence type="ECO:0000256" key="5">
    <source>
        <dbReference type="ARBA" id="ARBA00023049"/>
    </source>
</evidence>
<dbReference type="OrthoDB" id="7464992at2759"/>
<feature type="domain" description="Peptidase M48" evidence="8">
    <location>
        <begin position="167"/>
        <end position="338"/>
    </location>
</feature>
<dbReference type="GO" id="GO:0004222">
    <property type="term" value="F:metalloendopeptidase activity"/>
    <property type="evidence" value="ECO:0007669"/>
    <property type="project" value="InterPro"/>
</dbReference>
<keyword evidence="5 6" id="KW-0482">Metalloprotease</keyword>
<dbReference type="PANTHER" id="PTHR22726">
    <property type="entry name" value="METALLOENDOPEPTIDASE OMA1"/>
    <property type="match status" value="1"/>
</dbReference>
<evidence type="ECO:0000256" key="1">
    <source>
        <dbReference type="ARBA" id="ARBA00022670"/>
    </source>
</evidence>
<keyword evidence="3 6" id="KW-0378">Hydrolase</keyword>
<comment type="similarity">
    <text evidence="6">Belongs to the peptidase M48 family.</text>
</comment>
<dbReference type="OMA" id="FCIAHEI"/>
<keyword evidence="7" id="KW-0812">Transmembrane</keyword>
<dbReference type="eggNOG" id="KOG2661">
    <property type="taxonomic scope" value="Eukaryota"/>
</dbReference>
<dbReference type="GO" id="GO:0046872">
    <property type="term" value="F:metal ion binding"/>
    <property type="evidence" value="ECO:0007669"/>
    <property type="project" value="UniProtKB-KW"/>
</dbReference>
<dbReference type="GO" id="GO:0005743">
    <property type="term" value="C:mitochondrial inner membrane"/>
    <property type="evidence" value="ECO:0007669"/>
    <property type="project" value="TreeGrafter"/>
</dbReference>
<dbReference type="GO" id="GO:0006515">
    <property type="term" value="P:protein quality control for misfolded or incompletely synthesized proteins"/>
    <property type="evidence" value="ECO:0007669"/>
    <property type="project" value="TreeGrafter"/>
</dbReference>
<dbReference type="EMBL" id="KB707125">
    <property type="protein sequence ID" value="EMR64083.1"/>
    <property type="molecule type" value="Genomic_DNA"/>
</dbReference>
<reference evidence="10" key="1">
    <citation type="journal article" date="2013" name="Genome Announc.">
        <title>Draft genome sequence of the grapevine dieback fungus Eutypa lata UCR-EL1.</title>
        <authorList>
            <person name="Blanco-Ulate B."/>
            <person name="Rolshausen P.E."/>
            <person name="Cantu D."/>
        </authorList>
    </citation>
    <scope>NUCLEOTIDE SEQUENCE [LARGE SCALE GENOMIC DNA]</scope>
    <source>
        <strain evidence="10">UCR-EL1</strain>
    </source>
</reference>
<evidence type="ECO:0000313" key="10">
    <source>
        <dbReference type="Proteomes" id="UP000012174"/>
    </source>
</evidence>